<protein>
    <submittedName>
        <fullName evidence="4">Ig-like domain-containing protein</fullName>
    </submittedName>
</protein>
<feature type="domain" description="Bacterial Ig" evidence="3">
    <location>
        <begin position="408"/>
        <end position="486"/>
    </location>
</feature>
<dbReference type="RefSeq" id="WP_248252175.1">
    <property type="nucleotide sequence ID" value="NZ_JAIWJX010000002.1"/>
</dbReference>
<keyword evidence="5" id="KW-1185">Reference proteome</keyword>
<evidence type="ECO:0000259" key="2">
    <source>
        <dbReference type="Pfam" id="PF01464"/>
    </source>
</evidence>
<dbReference type="Proteomes" id="UP001139011">
    <property type="component" value="Unassembled WGS sequence"/>
</dbReference>
<evidence type="ECO:0000259" key="3">
    <source>
        <dbReference type="Pfam" id="PF17936"/>
    </source>
</evidence>
<dbReference type="Gene3D" id="2.60.40.10">
    <property type="entry name" value="Immunoglobulins"/>
    <property type="match status" value="2"/>
</dbReference>
<dbReference type="Pfam" id="PF01464">
    <property type="entry name" value="SLT"/>
    <property type="match status" value="1"/>
</dbReference>
<dbReference type="AlphaFoldDB" id="A0A9X2BDB1"/>
<evidence type="ECO:0000256" key="1">
    <source>
        <dbReference type="SAM" id="SignalP"/>
    </source>
</evidence>
<dbReference type="InterPro" id="IPR013783">
    <property type="entry name" value="Ig-like_fold"/>
</dbReference>
<feature type="signal peptide" evidence="1">
    <location>
        <begin position="1"/>
        <end position="26"/>
    </location>
</feature>
<feature type="domain" description="Bacterial Ig" evidence="3">
    <location>
        <begin position="327"/>
        <end position="405"/>
    </location>
</feature>
<feature type="chain" id="PRO_5040838822" evidence="1">
    <location>
        <begin position="27"/>
        <end position="488"/>
    </location>
</feature>
<evidence type="ECO:0000313" key="5">
    <source>
        <dbReference type="Proteomes" id="UP001139011"/>
    </source>
</evidence>
<reference evidence="4" key="1">
    <citation type="submission" date="2021-09" db="EMBL/GenBank/DDBJ databases">
        <title>Genome analysis of Fictibacillus sp. KIGAM418 isolated from marine sediment.</title>
        <authorList>
            <person name="Seo M.-J."/>
            <person name="Cho E.-S."/>
            <person name="Hwang C.Y."/>
        </authorList>
    </citation>
    <scope>NUCLEOTIDE SEQUENCE</scope>
    <source>
        <strain evidence="4">KIGAM418</strain>
    </source>
</reference>
<feature type="domain" description="Transglycosylase SLT" evidence="2">
    <location>
        <begin position="59"/>
        <end position="170"/>
    </location>
</feature>
<evidence type="ECO:0000313" key="4">
    <source>
        <dbReference type="EMBL" id="MCK6256510.1"/>
    </source>
</evidence>
<dbReference type="InterPro" id="IPR008258">
    <property type="entry name" value="Transglycosylase_SLT_dom_1"/>
</dbReference>
<organism evidence="4 5">
    <name type="scientific">Fictibacillus marinisediminis</name>
    <dbReference type="NCBI Taxonomy" id="2878389"/>
    <lineage>
        <taxon>Bacteria</taxon>
        <taxon>Bacillati</taxon>
        <taxon>Bacillota</taxon>
        <taxon>Bacilli</taxon>
        <taxon>Bacillales</taxon>
        <taxon>Fictibacillaceae</taxon>
        <taxon>Fictibacillus</taxon>
    </lineage>
</organism>
<dbReference type="InterPro" id="IPR041498">
    <property type="entry name" value="Big_6"/>
</dbReference>
<sequence length="488" mass="53144">MKSLLLAAGLAGCLAIGLWPANVAHAAETTDIQEKCTSFGILKKGTNPSFQHMNCLLTNAALQAGIPPEIVKAVASKENNGWKQFDKKGQPVISHDNGIGIMQITVPKNYDPVKLEKLKYSILYNIDFGVNLLASKYKNSELPAVLPKEKSVLESWYFAIMAYNGIKPMNSPLVQKTGKPNTGAYQEKVMSLLNADSFLGDTNLQKPVFSTNNFQYDPTKSDNIKFIKKSYSITKRLHASRYLMKKNDKAITSWDDPSFTHVKIRKAPTTESSSKYIKKNTPLTITGSFKYDETPKSINQFVWFPVIVPGEKGTWYISSAYITKAMSKPSVNPVDDNDTSLSGKAPKGMKVTVKKGSKTIIAKNADSKGVFNLVIPKQKAGTILSVTYQDSLNAVSPAFSVKVADKTAPSAPKVSAITSKTTMVGGSAEAYSTVLVKKGKITLGKNTADKYGKFNVKMKAQKTGTILSVTATDKAKNTSNASTYKVKK</sequence>
<dbReference type="EMBL" id="JAIWJX010000002">
    <property type="protein sequence ID" value="MCK6256510.1"/>
    <property type="molecule type" value="Genomic_DNA"/>
</dbReference>
<comment type="caution">
    <text evidence="4">The sequence shown here is derived from an EMBL/GenBank/DDBJ whole genome shotgun (WGS) entry which is preliminary data.</text>
</comment>
<dbReference type="Gene3D" id="1.10.530.10">
    <property type="match status" value="1"/>
</dbReference>
<name>A0A9X2BDB1_9BACL</name>
<dbReference type="Pfam" id="PF17936">
    <property type="entry name" value="Big_6"/>
    <property type="match status" value="2"/>
</dbReference>
<gene>
    <name evidence="4" type="ORF">LCY76_07885</name>
</gene>
<dbReference type="SUPFAM" id="SSF53955">
    <property type="entry name" value="Lysozyme-like"/>
    <property type="match status" value="1"/>
</dbReference>
<dbReference type="InterPro" id="IPR023346">
    <property type="entry name" value="Lysozyme-like_dom_sf"/>
</dbReference>
<keyword evidence="1" id="KW-0732">Signal</keyword>
<proteinExistence type="predicted"/>
<accession>A0A9X2BDB1</accession>